<dbReference type="EMBL" id="CP076134">
    <property type="protein sequence ID" value="QWG15864.1"/>
    <property type="molecule type" value="Genomic_DNA"/>
</dbReference>
<evidence type="ECO:0000313" key="2">
    <source>
        <dbReference type="EMBL" id="QWG15864.1"/>
    </source>
</evidence>
<gene>
    <name evidence="2" type="ORF">KMZ29_19550</name>
</gene>
<sequence>MHSILATLEQCRAALVKGGRPETAKLVSLAILDLRIDLSKIPDSDLKALCDAMTPDDDAAERSNDPKSPGSQRRRAVLKLVK</sequence>
<dbReference type="Proteomes" id="UP000680839">
    <property type="component" value="Chromosome"/>
</dbReference>
<name>A0A975NK04_9BRAD</name>
<accession>A0A975NK04</accession>
<feature type="compositionally biased region" description="Basic residues" evidence="1">
    <location>
        <begin position="72"/>
        <end position="82"/>
    </location>
</feature>
<reference evidence="2" key="1">
    <citation type="submission" date="2021-06" db="EMBL/GenBank/DDBJ databases">
        <title>Bradyrhizobium sp. S2-20-1 Genome sequencing.</title>
        <authorList>
            <person name="Jin L."/>
        </authorList>
    </citation>
    <scope>NUCLEOTIDE SEQUENCE</scope>
    <source>
        <strain evidence="2">S2-20-1</strain>
    </source>
</reference>
<feature type="region of interest" description="Disordered" evidence="1">
    <location>
        <begin position="54"/>
        <end position="82"/>
    </location>
</feature>
<dbReference type="AlphaFoldDB" id="A0A975NK04"/>
<organism evidence="2 3">
    <name type="scientific">Bradyrhizobium sediminis</name>
    <dbReference type="NCBI Taxonomy" id="2840469"/>
    <lineage>
        <taxon>Bacteria</taxon>
        <taxon>Pseudomonadati</taxon>
        <taxon>Pseudomonadota</taxon>
        <taxon>Alphaproteobacteria</taxon>
        <taxon>Hyphomicrobiales</taxon>
        <taxon>Nitrobacteraceae</taxon>
        <taxon>Bradyrhizobium</taxon>
    </lineage>
</organism>
<evidence type="ECO:0000313" key="3">
    <source>
        <dbReference type="Proteomes" id="UP000680839"/>
    </source>
</evidence>
<protein>
    <submittedName>
        <fullName evidence="2">Uncharacterized protein</fullName>
    </submittedName>
</protein>
<proteinExistence type="predicted"/>
<evidence type="ECO:0000256" key="1">
    <source>
        <dbReference type="SAM" id="MobiDB-lite"/>
    </source>
</evidence>